<keyword evidence="3" id="KW-1185">Reference proteome</keyword>
<gene>
    <name evidence="2" type="ORF">CLUMA_CG008547</name>
</gene>
<feature type="chain" id="PRO_5012723851" evidence="1">
    <location>
        <begin position="25"/>
        <end position="36"/>
    </location>
</feature>
<dbReference type="Proteomes" id="UP000183832">
    <property type="component" value="Unassembled WGS sequence"/>
</dbReference>
<name>A0A1J1I450_9DIPT</name>
<feature type="signal peptide" evidence="1">
    <location>
        <begin position="1"/>
        <end position="24"/>
    </location>
</feature>
<keyword evidence="1" id="KW-0732">Signal</keyword>
<evidence type="ECO:0000313" key="2">
    <source>
        <dbReference type="EMBL" id="CRK95069.1"/>
    </source>
</evidence>
<organism evidence="2 3">
    <name type="scientific">Clunio marinus</name>
    <dbReference type="NCBI Taxonomy" id="568069"/>
    <lineage>
        <taxon>Eukaryota</taxon>
        <taxon>Metazoa</taxon>
        <taxon>Ecdysozoa</taxon>
        <taxon>Arthropoda</taxon>
        <taxon>Hexapoda</taxon>
        <taxon>Insecta</taxon>
        <taxon>Pterygota</taxon>
        <taxon>Neoptera</taxon>
        <taxon>Endopterygota</taxon>
        <taxon>Diptera</taxon>
        <taxon>Nematocera</taxon>
        <taxon>Chironomoidea</taxon>
        <taxon>Chironomidae</taxon>
        <taxon>Clunio</taxon>
    </lineage>
</organism>
<proteinExistence type="predicted"/>
<dbReference type="AlphaFoldDB" id="A0A1J1I450"/>
<protein>
    <submittedName>
        <fullName evidence="2">CLUMA_CG008547, isoform A</fullName>
    </submittedName>
</protein>
<sequence length="36" mass="4351">MQDHELLAMSFLLLLPSMLHKLLGQFDHHMQQQKQY</sequence>
<evidence type="ECO:0000256" key="1">
    <source>
        <dbReference type="SAM" id="SignalP"/>
    </source>
</evidence>
<accession>A0A1J1I450</accession>
<dbReference type="OrthoDB" id="1274115at2759"/>
<dbReference type="EMBL" id="CVRI01000040">
    <property type="protein sequence ID" value="CRK95069.1"/>
    <property type="molecule type" value="Genomic_DNA"/>
</dbReference>
<evidence type="ECO:0000313" key="3">
    <source>
        <dbReference type="Proteomes" id="UP000183832"/>
    </source>
</evidence>
<reference evidence="2 3" key="1">
    <citation type="submission" date="2015-04" db="EMBL/GenBank/DDBJ databases">
        <authorList>
            <person name="Syromyatnikov M.Y."/>
            <person name="Popov V.N."/>
        </authorList>
    </citation>
    <scope>NUCLEOTIDE SEQUENCE [LARGE SCALE GENOMIC DNA]</scope>
</reference>